<reference evidence="3" key="2">
    <citation type="submission" date="2015-01" db="EMBL/GenBank/DDBJ databases">
        <title>Evolutionary Origins and Diversification of the Mycorrhizal Mutualists.</title>
        <authorList>
            <consortium name="DOE Joint Genome Institute"/>
            <consortium name="Mycorrhizal Genomics Consortium"/>
            <person name="Kohler A."/>
            <person name="Kuo A."/>
            <person name="Nagy L.G."/>
            <person name="Floudas D."/>
            <person name="Copeland A."/>
            <person name="Barry K.W."/>
            <person name="Cichocki N."/>
            <person name="Veneault-Fourrey C."/>
            <person name="LaButti K."/>
            <person name="Lindquist E.A."/>
            <person name="Lipzen A."/>
            <person name="Lundell T."/>
            <person name="Morin E."/>
            <person name="Murat C."/>
            <person name="Riley R."/>
            <person name="Ohm R."/>
            <person name="Sun H."/>
            <person name="Tunlid A."/>
            <person name="Henrissat B."/>
            <person name="Grigoriev I.V."/>
            <person name="Hibbett D.S."/>
            <person name="Martin F."/>
        </authorList>
    </citation>
    <scope>NUCLEOTIDE SEQUENCE [LARGE SCALE GENOMIC DNA]</scope>
    <source>
        <strain evidence="3">UH-Slu-Lm8-n1</strain>
    </source>
</reference>
<reference evidence="2 3" key="1">
    <citation type="submission" date="2014-04" db="EMBL/GenBank/DDBJ databases">
        <authorList>
            <consortium name="DOE Joint Genome Institute"/>
            <person name="Kuo A."/>
            <person name="Ruytinx J."/>
            <person name="Rineau F."/>
            <person name="Colpaert J."/>
            <person name="Kohler A."/>
            <person name="Nagy L.G."/>
            <person name="Floudas D."/>
            <person name="Copeland A."/>
            <person name="Barry K.W."/>
            <person name="Cichocki N."/>
            <person name="Veneault-Fourrey C."/>
            <person name="LaButti K."/>
            <person name="Lindquist E.A."/>
            <person name="Lipzen A."/>
            <person name="Lundell T."/>
            <person name="Morin E."/>
            <person name="Murat C."/>
            <person name="Sun H."/>
            <person name="Tunlid A."/>
            <person name="Henrissat B."/>
            <person name="Grigoriev I.V."/>
            <person name="Hibbett D.S."/>
            <person name="Martin F."/>
            <person name="Nordberg H.P."/>
            <person name="Cantor M.N."/>
            <person name="Hua S.X."/>
        </authorList>
    </citation>
    <scope>NUCLEOTIDE SEQUENCE [LARGE SCALE GENOMIC DNA]</scope>
    <source>
        <strain evidence="2 3">UH-Slu-Lm8-n1</strain>
    </source>
</reference>
<dbReference type="Proteomes" id="UP000054485">
    <property type="component" value="Unassembled WGS sequence"/>
</dbReference>
<proteinExistence type="predicted"/>
<keyword evidence="1" id="KW-0472">Membrane</keyword>
<keyword evidence="3" id="KW-1185">Reference proteome</keyword>
<keyword evidence="1" id="KW-1133">Transmembrane helix</keyword>
<protein>
    <submittedName>
        <fullName evidence="2">Uncharacterized protein</fullName>
    </submittedName>
</protein>
<feature type="transmembrane region" description="Helical" evidence="1">
    <location>
        <begin position="44"/>
        <end position="65"/>
    </location>
</feature>
<dbReference type="InParanoid" id="A0A0D0AW89"/>
<feature type="transmembrane region" description="Helical" evidence="1">
    <location>
        <begin position="100"/>
        <end position="122"/>
    </location>
</feature>
<organism evidence="2 3">
    <name type="scientific">Suillus luteus UH-Slu-Lm8-n1</name>
    <dbReference type="NCBI Taxonomy" id="930992"/>
    <lineage>
        <taxon>Eukaryota</taxon>
        <taxon>Fungi</taxon>
        <taxon>Dikarya</taxon>
        <taxon>Basidiomycota</taxon>
        <taxon>Agaricomycotina</taxon>
        <taxon>Agaricomycetes</taxon>
        <taxon>Agaricomycetidae</taxon>
        <taxon>Boletales</taxon>
        <taxon>Suillineae</taxon>
        <taxon>Suillaceae</taxon>
        <taxon>Suillus</taxon>
    </lineage>
</organism>
<evidence type="ECO:0000313" key="2">
    <source>
        <dbReference type="EMBL" id="KIK38652.1"/>
    </source>
</evidence>
<dbReference type="STRING" id="930992.A0A0D0AW89"/>
<evidence type="ECO:0000313" key="3">
    <source>
        <dbReference type="Proteomes" id="UP000054485"/>
    </source>
</evidence>
<dbReference type="HOGENOM" id="CLU_027217_1_0_1"/>
<dbReference type="OrthoDB" id="3351168at2759"/>
<dbReference type="AlphaFoldDB" id="A0A0D0AW89"/>
<dbReference type="EMBL" id="KN835381">
    <property type="protein sequence ID" value="KIK38652.1"/>
    <property type="molecule type" value="Genomic_DNA"/>
</dbReference>
<accession>A0A0D0AW89</accession>
<name>A0A0D0AW89_9AGAM</name>
<gene>
    <name evidence="2" type="ORF">CY34DRAFT_90596</name>
</gene>
<keyword evidence="1" id="KW-0812">Transmembrane</keyword>
<sequence length="619" mass="66781">MPLSSVARLLSWCSDTDFLVQFYIIITSPPDQVADFWRQHPGELTMVVTLIATVLSVTTATLFTISVKEALRFRMSQPISLVELSAGVALAKGSVILRPAYLRLTILTLFVFGVLRLLTAGWTTLLTPTYFLWPVEMRGSELDITGTAFSTLLSEEFKKQGLAAIQDNSFEILDVGGMLSGVSAAGYTFGLPATFNFNGAKYDVSTQGIVPTIEDYSGSDGVPGVNGTRLGFSGGHVAVNTKVIPGSHPKVPIPQGFSRNYSMLQQGLTANVNCQAIASSQTQYLWDTNDSRIVYANAAAANNSIAGLRLWNVTTDCGANTSTAQEYVTIADASGNVNPTANGFLPSIVCPWPMNINQSYTSLAILSQGFYKYKFLDPSVCEVMPLLTTVRANYSDGLISSEVISSAPFRSEHLPLLLLVAGVVQYQSVSSQTLTSSAIGDALYSIYSSTTNTSIDDSLGNQTQDYWRGIVEFSATIRFLRSGYMVVGSFPNNTIPDDLSSPVNGTMYITTIGWTQRSVTYLLAVLPITAITIFTFACALYSIFKARKDQGGNRITFDASNILHLIMASVAGGLTLQDFDKDGILANEGVKVKLHDDGAQKLFVTDNQPSLAASEEKLV</sequence>
<feature type="transmembrane region" description="Helical" evidence="1">
    <location>
        <begin position="521"/>
        <end position="544"/>
    </location>
</feature>
<evidence type="ECO:0000256" key="1">
    <source>
        <dbReference type="SAM" id="Phobius"/>
    </source>
</evidence>